<accession>A0A2P2QY45</accession>
<name>A0A2P2QY45_RHIMU</name>
<dbReference type="AlphaFoldDB" id="A0A2P2QY45"/>
<evidence type="ECO:0000313" key="1">
    <source>
        <dbReference type="EMBL" id="MBX71877.1"/>
    </source>
</evidence>
<dbReference type="EMBL" id="GGEC01091393">
    <property type="protein sequence ID" value="MBX71877.1"/>
    <property type="molecule type" value="Transcribed_RNA"/>
</dbReference>
<protein>
    <submittedName>
        <fullName evidence="1">Uncharacterized protein</fullName>
    </submittedName>
</protein>
<reference evidence="1" key="1">
    <citation type="submission" date="2018-02" db="EMBL/GenBank/DDBJ databases">
        <title>Rhizophora mucronata_Transcriptome.</title>
        <authorList>
            <person name="Meera S.P."/>
            <person name="Sreeshan A."/>
            <person name="Augustine A."/>
        </authorList>
    </citation>
    <scope>NUCLEOTIDE SEQUENCE</scope>
    <source>
        <tissue evidence="1">Leaf</tissue>
    </source>
</reference>
<organism evidence="1">
    <name type="scientific">Rhizophora mucronata</name>
    <name type="common">Asiatic mangrove</name>
    <dbReference type="NCBI Taxonomy" id="61149"/>
    <lineage>
        <taxon>Eukaryota</taxon>
        <taxon>Viridiplantae</taxon>
        <taxon>Streptophyta</taxon>
        <taxon>Embryophyta</taxon>
        <taxon>Tracheophyta</taxon>
        <taxon>Spermatophyta</taxon>
        <taxon>Magnoliopsida</taxon>
        <taxon>eudicotyledons</taxon>
        <taxon>Gunneridae</taxon>
        <taxon>Pentapetalae</taxon>
        <taxon>rosids</taxon>
        <taxon>fabids</taxon>
        <taxon>Malpighiales</taxon>
        <taxon>Rhizophoraceae</taxon>
        <taxon>Rhizophora</taxon>
    </lineage>
</organism>
<sequence length="29" mass="3419">MNYFSITLKEELVKAIRTLCQKNKMLSLC</sequence>
<proteinExistence type="predicted"/>